<dbReference type="Gene3D" id="2.40.50.140">
    <property type="entry name" value="Nucleic acid-binding proteins"/>
    <property type="match status" value="1"/>
</dbReference>
<dbReference type="GO" id="GO:0006260">
    <property type="term" value="P:DNA replication"/>
    <property type="evidence" value="ECO:0007669"/>
    <property type="project" value="InterPro"/>
</dbReference>
<organism evidence="4 5">
    <name type="scientific">Chlorella sorokiniana</name>
    <name type="common">Freshwater green alga</name>
    <dbReference type="NCBI Taxonomy" id="3076"/>
    <lineage>
        <taxon>Eukaryota</taxon>
        <taxon>Viridiplantae</taxon>
        <taxon>Chlorophyta</taxon>
        <taxon>core chlorophytes</taxon>
        <taxon>Trebouxiophyceae</taxon>
        <taxon>Chlorellales</taxon>
        <taxon>Chlorellaceae</taxon>
        <taxon>Chlorella clade</taxon>
        <taxon>Chlorella</taxon>
    </lineage>
</organism>
<dbReference type="Proteomes" id="UP000239899">
    <property type="component" value="Unassembled WGS sequence"/>
</dbReference>
<comment type="similarity">
    <text evidence="2">Belongs to the replication factor A protein 3 family.</text>
</comment>
<dbReference type="GO" id="GO:0006310">
    <property type="term" value="P:DNA recombination"/>
    <property type="evidence" value="ECO:0007669"/>
    <property type="project" value="InterPro"/>
</dbReference>
<keyword evidence="3" id="KW-0539">Nucleus</keyword>
<name>A0A2P6TQ22_CHLSO</name>
<evidence type="ECO:0000256" key="3">
    <source>
        <dbReference type="ARBA" id="ARBA00023242"/>
    </source>
</evidence>
<dbReference type="OrthoDB" id="188186at2759"/>
<dbReference type="GO" id="GO:0003677">
    <property type="term" value="F:DNA binding"/>
    <property type="evidence" value="ECO:0007669"/>
    <property type="project" value="InterPro"/>
</dbReference>
<dbReference type="PANTHER" id="PTHR47058">
    <property type="entry name" value="REPLICATION PROTEIN A 14 KDA SUBUNIT A-RELATED"/>
    <property type="match status" value="1"/>
</dbReference>
<dbReference type="STRING" id="3076.A0A2P6TQ22"/>
<dbReference type="GO" id="GO:0031981">
    <property type="term" value="C:nuclear lumen"/>
    <property type="evidence" value="ECO:0007669"/>
    <property type="project" value="UniProtKB-ARBA"/>
</dbReference>
<keyword evidence="5" id="KW-1185">Reference proteome</keyword>
<accession>A0A2P6TQ22</accession>
<comment type="caution">
    <text evidence="4">The sequence shown here is derived from an EMBL/GenBank/DDBJ whole genome shotgun (WGS) entry which is preliminary data.</text>
</comment>
<gene>
    <name evidence="4" type="ORF">C2E21_4907</name>
</gene>
<dbReference type="InterPro" id="IPR013970">
    <property type="entry name" value="Rfa2"/>
</dbReference>
<dbReference type="Pfam" id="PF08661">
    <property type="entry name" value="Rep_fac-A_3"/>
    <property type="match status" value="1"/>
</dbReference>
<sequence>MACTVTALEGGRLQVTFLPASGGEPIVIGPVRSQEQADLVCDVLTGPIDLVLDELSIVLQNRPRAAGPLYGAFVASRVPLSEELWSRIPLPLPEAAQALPAALACSAQQARQVVWRMSEAERQRLQLFGLCLARLQRRLRMPLPGPLPGRIMALITSSSMATIDCSNPAPRVTFQQLGQFVGKRVTLVGRIEGVDGNTLQLRTPDNGVVAVQLQSIAPQTSLLEVQGLVNSPTSLTEDSLTQLSDNFDLANYSELCKLAHSPQFRHMFLP</sequence>
<comment type="subcellular location">
    <subcellularLocation>
        <location evidence="1">Nucleus</location>
    </subcellularLocation>
</comment>
<dbReference type="PANTHER" id="PTHR47058:SF3">
    <property type="entry name" value="REPLICATION PROTEIN A 14 KDA SUBUNIT A-RELATED"/>
    <property type="match status" value="1"/>
</dbReference>
<dbReference type="EMBL" id="LHPG02000009">
    <property type="protein sequence ID" value="PRW56128.1"/>
    <property type="molecule type" value="Genomic_DNA"/>
</dbReference>
<dbReference type="InterPro" id="IPR012340">
    <property type="entry name" value="NA-bd_OB-fold"/>
</dbReference>
<dbReference type="GO" id="GO:0006281">
    <property type="term" value="P:DNA repair"/>
    <property type="evidence" value="ECO:0007669"/>
    <property type="project" value="InterPro"/>
</dbReference>
<evidence type="ECO:0000313" key="5">
    <source>
        <dbReference type="Proteomes" id="UP000239899"/>
    </source>
</evidence>
<protein>
    <submittedName>
        <fullName evidence="4">Replication A 14 kDa subunit B</fullName>
    </submittedName>
</protein>
<dbReference type="AlphaFoldDB" id="A0A2P6TQ22"/>
<reference evidence="4 5" key="1">
    <citation type="journal article" date="2018" name="Plant J.">
        <title>Genome sequences of Chlorella sorokiniana UTEX 1602 and Micractinium conductrix SAG 241.80: implications to maltose excretion by a green alga.</title>
        <authorList>
            <person name="Arriola M.B."/>
            <person name="Velmurugan N."/>
            <person name="Zhang Y."/>
            <person name="Plunkett M.H."/>
            <person name="Hondzo H."/>
            <person name="Barney B.M."/>
        </authorList>
    </citation>
    <scope>NUCLEOTIDE SEQUENCE [LARGE SCALE GENOMIC DNA]</scope>
    <source>
        <strain evidence="5">UTEX 1602</strain>
    </source>
</reference>
<proteinExistence type="inferred from homology"/>
<evidence type="ECO:0000256" key="2">
    <source>
        <dbReference type="ARBA" id="ARBA00009761"/>
    </source>
</evidence>
<evidence type="ECO:0000256" key="1">
    <source>
        <dbReference type="ARBA" id="ARBA00004123"/>
    </source>
</evidence>
<dbReference type="SUPFAM" id="SSF50249">
    <property type="entry name" value="Nucleic acid-binding proteins"/>
    <property type="match status" value="1"/>
</dbReference>
<dbReference type="CDD" id="cd04479">
    <property type="entry name" value="RPA3"/>
    <property type="match status" value="1"/>
</dbReference>
<evidence type="ECO:0000313" key="4">
    <source>
        <dbReference type="EMBL" id="PRW56128.1"/>
    </source>
</evidence>